<dbReference type="SUPFAM" id="SSF55729">
    <property type="entry name" value="Acyl-CoA N-acyltransferases (Nat)"/>
    <property type="match status" value="1"/>
</dbReference>
<keyword evidence="1" id="KW-0808">Transferase</keyword>
<name>A0A1M5B6A4_9FLAO</name>
<dbReference type="InterPro" id="IPR016181">
    <property type="entry name" value="Acyl_CoA_acyltransferase"/>
</dbReference>
<dbReference type="RefSeq" id="WP_073363155.1">
    <property type="nucleotide sequence ID" value="NZ_FQVQ01000007.1"/>
</dbReference>
<evidence type="ECO:0000313" key="2">
    <source>
        <dbReference type="Proteomes" id="UP000184147"/>
    </source>
</evidence>
<organism evidence="1 2">
    <name type="scientific">Flavobacterium fontis</name>
    <dbReference type="NCBI Taxonomy" id="1124188"/>
    <lineage>
        <taxon>Bacteria</taxon>
        <taxon>Pseudomonadati</taxon>
        <taxon>Bacteroidota</taxon>
        <taxon>Flavobacteriia</taxon>
        <taxon>Flavobacteriales</taxon>
        <taxon>Flavobacteriaceae</taxon>
        <taxon>Flavobacterium</taxon>
    </lineage>
</organism>
<evidence type="ECO:0000313" key="1">
    <source>
        <dbReference type="EMBL" id="SHF37817.1"/>
    </source>
</evidence>
<reference evidence="1 2" key="1">
    <citation type="submission" date="2016-11" db="EMBL/GenBank/DDBJ databases">
        <authorList>
            <person name="Jaros S."/>
            <person name="Januszkiewicz K."/>
            <person name="Wedrychowicz H."/>
        </authorList>
    </citation>
    <scope>NUCLEOTIDE SEQUENCE [LARGE SCALE GENOMIC DNA]</scope>
    <source>
        <strain evidence="1 2">DSM 25660</strain>
    </source>
</reference>
<accession>A0A1M5B6A4</accession>
<dbReference type="AlphaFoldDB" id="A0A1M5B6A4"/>
<dbReference type="Proteomes" id="UP000184147">
    <property type="component" value="Unassembled WGS sequence"/>
</dbReference>
<keyword evidence="2" id="KW-1185">Reference proteome</keyword>
<protein>
    <submittedName>
        <fullName evidence="1">Acetyltransferase (GNAT) domain-containing protein</fullName>
    </submittedName>
</protein>
<dbReference type="Gene3D" id="3.40.630.30">
    <property type="match status" value="1"/>
</dbReference>
<dbReference type="EMBL" id="FQVQ01000007">
    <property type="protein sequence ID" value="SHF37817.1"/>
    <property type="molecule type" value="Genomic_DNA"/>
</dbReference>
<dbReference type="OrthoDB" id="240921at2"/>
<dbReference type="GO" id="GO:0016740">
    <property type="term" value="F:transferase activity"/>
    <property type="evidence" value="ECO:0007669"/>
    <property type="project" value="UniProtKB-KW"/>
</dbReference>
<gene>
    <name evidence="1" type="ORF">SAMN05444377_107139</name>
</gene>
<proteinExistence type="predicted"/>
<dbReference type="STRING" id="1124188.SAMN05444377_107139"/>
<sequence>MSDLHFTLYTTIDSLPATWDTVAHDNAFLQTPYLRVLEESAPTNMRCFFIGIYEKEHLIGVALAQYLDISKLYSFGERQHCMKTKVRNFVFRRLARHVLFVGNTMITGQNGYTFIKPLAPEDLSRLLRSMADALMGHFKQEGIRIHLVSFKDFYTEDSQALGTRAFRSLFHFSVQPNMIFRLLPSWQNMHDYVADFQKKYRDQYKRAQKKGEGIVCSEMDLSMIQTYEEEMYALYHHVALNAPFNTFFLAKNHFYVFKKQCGDRFKVFGYFLEDKLIGFHTLLLNGQTLETYFLGYDAAHQKERMLYLNMLYRMTAFGIENQFQRIIFGRTALEIKSSIGAEPVPMFGFMQHNQPWVQKLLPRLFKNLEPPIRWEQRHPFKKLN</sequence>